<dbReference type="AlphaFoldDB" id="A0A0A9H7T6"/>
<organism evidence="1">
    <name type="scientific">Arundo donax</name>
    <name type="common">Giant reed</name>
    <name type="synonym">Donax arundinaceus</name>
    <dbReference type="NCBI Taxonomy" id="35708"/>
    <lineage>
        <taxon>Eukaryota</taxon>
        <taxon>Viridiplantae</taxon>
        <taxon>Streptophyta</taxon>
        <taxon>Embryophyta</taxon>
        <taxon>Tracheophyta</taxon>
        <taxon>Spermatophyta</taxon>
        <taxon>Magnoliopsida</taxon>
        <taxon>Liliopsida</taxon>
        <taxon>Poales</taxon>
        <taxon>Poaceae</taxon>
        <taxon>PACMAD clade</taxon>
        <taxon>Arundinoideae</taxon>
        <taxon>Arundineae</taxon>
        <taxon>Arundo</taxon>
    </lineage>
</organism>
<name>A0A0A9H7T6_ARUDO</name>
<accession>A0A0A9H7T6</accession>
<dbReference type="EMBL" id="GBRH01165089">
    <property type="protein sequence ID" value="JAE32807.1"/>
    <property type="molecule type" value="Transcribed_RNA"/>
</dbReference>
<protein>
    <submittedName>
        <fullName evidence="1">Uncharacterized protein</fullName>
    </submittedName>
</protein>
<sequence>MGKKKRGFSQRKKKGQIIIIKQPMLEEKNFFITFFPFIKDRIHEFSLHTGN</sequence>
<reference evidence="1" key="2">
    <citation type="journal article" date="2015" name="Data Brief">
        <title>Shoot transcriptome of the giant reed, Arundo donax.</title>
        <authorList>
            <person name="Barrero R.A."/>
            <person name="Guerrero F.D."/>
            <person name="Moolhuijzen P."/>
            <person name="Goolsby J.A."/>
            <person name="Tidwell J."/>
            <person name="Bellgard S.E."/>
            <person name="Bellgard M.I."/>
        </authorList>
    </citation>
    <scope>NUCLEOTIDE SEQUENCE</scope>
    <source>
        <tissue evidence="1">Shoot tissue taken approximately 20 cm above the soil surface</tissue>
    </source>
</reference>
<proteinExistence type="predicted"/>
<evidence type="ECO:0000313" key="1">
    <source>
        <dbReference type="EMBL" id="JAE32807.1"/>
    </source>
</evidence>
<reference evidence="1" key="1">
    <citation type="submission" date="2014-09" db="EMBL/GenBank/DDBJ databases">
        <authorList>
            <person name="Magalhaes I.L.F."/>
            <person name="Oliveira U."/>
            <person name="Santos F.R."/>
            <person name="Vidigal T.H.D.A."/>
            <person name="Brescovit A.D."/>
            <person name="Santos A.J."/>
        </authorList>
    </citation>
    <scope>NUCLEOTIDE SEQUENCE</scope>
    <source>
        <tissue evidence="1">Shoot tissue taken approximately 20 cm above the soil surface</tissue>
    </source>
</reference>